<feature type="region of interest" description="Disordered" evidence="1">
    <location>
        <begin position="60"/>
        <end position="102"/>
    </location>
</feature>
<protein>
    <submittedName>
        <fullName evidence="2">Uncharacterized protein</fullName>
    </submittedName>
</protein>
<sequence>MLQDNSHCERCGACSFQIMCDCPDSLHPGIACVHCHAVCTFAEGARELVKKVRHRLAVPASVPDATPTEASCSNRSSESPASSSFPTADTVLGDSSTEEFID</sequence>
<keyword evidence="3" id="KW-1185">Reference proteome</keyword>
<dbReference type="OrthoDB" id="5872979at2759"/>
<comment type="caution">
    <text evidence="2">The sequence shown here is derived from an EMBL/GenBank/DDBJ whole genome shotgun (WGS) entry which is preliminary data.</text>
</comment>
<name>A0A368F2D1_ANCCA</name>
<feature type="compositionally biased region" description="Low complexity" evidence="1">
    <location>
        <begin position="71"/>
        <end position="84"/>
    </location>
</feature>
<evidence type="ECO:0000313" key="2">
    <source>
        <dbReference type="EMBL" id="RCN25160.1"/>
    </source>
</evidence>
<reference evidence="2 3" key="1">
    <citation type="submission" date="2014-10" db="EMBL/GenBank/DDBJ databases">
        <title>Draft genome of the hookworm Ancylostoma caninum.</title>
        <authorList>
            <person name="Mitreva M."/>
        </authorList>
    </citation>
    <scope>NUCLEOTIDE SEQUENCE [LARGE SCALE GENOMIC DNA]</scope>
    <source>
        <strain evidence="2 3">Baltimore</strain>
    </source>
</reference>
<dbReference type="EMBL" id="JOJR01013712">
    <property type="protein sequence ID" value="RCN25160.1"/>
    <property type="molecule type" value="Genomic_DNA"/>
</dbReference>
<gene>
    <name evidence="2" type="ORF">ANCCAN_29129</name>
</gene>
<dbReference type="AlphaFoldDB" id="A0A368F2D1"/>
<organism evidence="2 3">
    <name type="scientific">Ancylostoma caninum</name>
    <name type="common">Dog hookworm</name>
    <dbReference type="NCBI Taxonomy" id="29170"/>
    <lineage>
        <taxon>Eukaryota</taxon>
        <taxon>Metazoa</taxon>
        <taxon>Ecdysozoa</taxon>
        <taxon>Nematoda</taxon>
        <taxon>Chromadorea</taxon>
        <taxon>Rhabditida</taxon>
        <taxon>Rhabditina</taxon>
        <taxon>Rhabditomorpha</taxon>
        <taxon>Strongyloidea</taxon>
        <taxon>Ancylostomatidae</taxon>
        <taxon>Ancylostomatinae</taxon>
        <taxon>Ancylostoma</taxon>
    </lineage>
</organism>
<evidence type="ECO:0000313" key="3">
    <source>
        <dbReference type="Proteomes" id="UP000252519"/>
    </source>
</evidence>
<dbReference type="Proteomes" id="UP000252519">
    <property type="component" value="Unassembled WGS sequence"/>
</dbReference>
<proteinExistence type="predicted"/>
<evidence type="ECO:0000256" key="1">
    <source>
        <dbReference type="SAM" id="MobiDB-lite"/>
    </source>
</evidence>
<accession>A0A368F2D1</accession>